<evidence type="ECO:0000259" key="10">
    <source>
        <dbReference type="PROSITE" id="PS50262"/>
    </source>
</evidence>
<feature type="transmembrane region" description="Helical" evidence="9">
    <location>
        <begin position="235"/>
        <end position="263"/>
    </location>
</feature>
<proteinExistence type="predicted"/>
<dbReference type="Proteomes" id="UP000007879">
    <property type="component" value="Unassembled WGS sequence"/>
</dbReference>
<dbReference type="EnsemblMetazoa" id="XM_019996812.1">
    <property type="protein sequence ID" value="XP_019852371.1"/>
    <property type="gene ID" value="LOC109582167"/>
</dbReference>
<evidence type="ECO:0000256" key="8">
    <source>
        <dbReference type="ARBA" id="ARBA00023224"/>
    </source>
</evidence>
<dbReference type="InterPro" id="IPR000276">
    <property type="entry name" value="GPCR_Rhodpsn"/>
</dbReference>
<evidence type="ECO:0000256" key="1">
    <source>
        <dbReference type="ARBA" id="ARBA00004651"/>
    </source>
</evidence>
<protein>
    <recommendedName>
        <fullName evidence="10">G-protein coupled receptors family 1 profile domain-containing protein</fullName>
    </recommendedName>
</protein>
<keyword evidence="2" id="KW-1003">Cell membrane</keyword>
<feature type="transmembrane region" description="Helical" evidence="9">
    <location>
        <begin position="53"/>
        <end position="75"/>
    </location>
</feature>
<dbReference type="GO" id="GO:0004930">
    <property type="term" value="F:G protein-coupled receptor activity"/>
    <property type="evidence" value="ECO:0007669"/>
    <property type="project" value="UniProtKB-KW"/>
</dbReference>
<name>A0A1X7UT59_AMPQE</name>
<dbReference type="PANTHER" id="PTHR24249">
    <property type="entry name" value="HISTAMINE RECEPTOR-RELATED G-PROTEIN COUPLED RECEPTOR"/>
    <property type="match status" value="1"/>
</dbReference>
<evidence type="ECO:0000313" key="12">
    <source>
        <dbReference type="Proteomes" id="UP000007879"/>
    </source>
</evidence>
<keyword evidence="12" id="KW-1185">Reference proteome</keyword>
<evidence type="ECO:0000313" key="11">
    <source>
        <dbReference type="EnsemblMetazoa" id="Aqu2.1.31175_001"/>
    </source>
</evidence>
<evidence type="ECO:0000256" key="5">
    <source>
        <dbReference type="ARBA" id="ARBA00023040"/>
    </source>
</evidence>
<reference evidence="11" key="2">
    <citation type="submission" date="2017-05" db="UniProtKB">
        <authorList>
            <consortium name="EnsemblMetazoa"/>
        </authorList>
    </citation>
    <scope>IDENTIFICATION</scope>
</reference>
<evidence type="ECO:0000256" key="4">
    <source>
        <dbReference type="ARBA" id="ARBA00022989"/>
    </source>
</evidence>
<keyword evidence="8" id="KW-0807">Transducer</keyword>
<keyword evidence="7" id="KW-0675">Receptor</keyword>
<dbReference type="PROSITE" id="PS50262">
    <property type="entry name" value="G_PROTEIN_RECEP_F1_2"/>
    <property type="match status" value="1"/>
</dbReference>
<evidence type="ECO:0000256" key="7">
    <source>
        <dbReference type="ARBA" id="ARBA00023170"/>
    </source>
</evidence>
<keyword evidence="5" id="KW-0297">G-protein coupled receptor</keyword>
<comment type="subcellular location">
    <subcellularLocation>
        <location evidence="1">Cell membrane</location>
        <topology evidence="1">Multi-pass membrane protein</topology>
    </subcellularLocation>
</comment>
<feature type="transmembrane region" description="Helical" evidence="9">
    <location>
        <begin position="140"/>
        <end position="160"/>
    </location>
</feature>
<dbReference type="SUPFAM" id="SSF81321">
    <property type="entry name" value="Family A G protein-coupled receptor-like"/>
    <property type="match status" value="1"/>
</dbReference>
<dbReference type="InterPro" id="IPR050569">
    <property type="entry name" value="TAAR"/>
</dbReference>
<dbReference type="FunCoup" id="A0A1X7UT59">
    <property type="interactions" value="198"/>
</dbReference>
<dbReference type="AlphaFoldDB" id="A0A1X7UT59"/>
<keyword evidence="6 9" id="KW-0472">Membrane</keyword>
<dbReference type="EnsemblMetazoa" id="Aqu2.1.31175_001">
    <property type="protein sequence ID" value="Aqu2.1.31175_001"/>
    <property type="gene ID" value="Aqu2.1.31175"/>
</dbReference>
<reference evidence="12" key="1">
    <citation type="journal article" date="2010" name="Nature">
        <title>The Amphimedon queenslandica genome and the evolution of animal complexity.</title>
        <authorList>
            <person name="Srivastava M."/>
            <person name="Simakov O."/>
            <person name="Chapman J."/>
            <person name="Fahey B."/>
            <person name="Gauthier M.E."/>
            <person name="Mitros T."/>
            <person name="Richards G.S."/>
            <person name="Conaco C."/>
            <person name="Dacre M."/>
            <person name="Hellsten U."/>
            <person name="Larroux C."/>
            <person name="Putnam N.H."/>
            <person name="Stanke M."/>
            <person name="Adamska M."/>
            <person name="Darling A."/>
            <person name="Degnan S.M."/>
            <person name="Oakley T.H."/>
            <person name="Plachetzki D.C."/>
            <person name="Zhai Y."/>
            <person name="Adamski M."/>
            <person name="Calcino A."/>
            <person name="Cummins S.F."/>
            <person name="Goodstein D.M."/>
            <person name="Harris C."/>
            <person name="Jackson D.J."/>
            <person name="Leys S.P."/>
            <person name="Shu S."/>
            <person name="Woodcroft B.J."/>
            <person name="Vervoort M."/>
            <person name="Kosik K.S."/>
            <person name="Manning G."/>
            <person name="Degnan B.M."/>
            <person name="Rokhsar D.S."/>
        </authorList>
    </citation>
    <scope>NUCLEOTIDE SEQUENCE [LARGE SCALE GENOMIC DNA]</scope>
</reference>
<sequence length="319" mass="36055">MEDENDNFTLSSDINGPLLAAVISIEMIGGLIANSFVLILTTCHIKTWKQPSTIFLTNMLISNLLMVLFVMPFSIVTCSSGQWLLGDTVSQKEASCKANAYINMSICIIVTLSLVLLSFDRYFFIVKSFAYEQHMTPNKAVIIIIVSWILGLGLSSPPLYGLGMTEFSDSYGICIPAFENEPGLAIYFLVMTFTFISSIVITSTWTFCYARDYLKKRNTRRNRRDSVYLTQRRKLIGLFGALIIVHIICYFLFLAIALIAPFLPLPQQTYAATCVLIFLSTILTPLVQVYFRCEVRDTISSWCVRIGLLKRNVERDQEL</sequence>
<dbReference type="PANTHER" id="PTHR24249:SF372">
    <property type="entry name" value="G-PROTEIN COUPLED RECEPTORS FAMILY 1 PROFILE DOMAIN-CONTAINING PROTEIN"/>
    <property type="match status" value="1"/>
</dbReference>
<accession>A0A1X7UT59</accession>
<dbReference type="InParanoid" id="A0A1X7UT59"/>
<dbReference type="KEGG" id="aqu:109582167"/>
<dbReference type="CDD" id="cd00637">
    <property type="entry name" value="7tm_classA_rhodopsin-like"/>
    <property type="match status" value="1"/>
</dbReference>
<feature type="domain" description="G-protein coupled receptors family 1 profile" evidence="10">
    <location>
        <begin position="33"/>
        <end position="288"/>
    </location>
</feature>
<organism evidence="11">
    <name type="scientific">Amphimedon queenslandica</name>
    <name type="common">Sponge</name>
    <dbReference type="NCBI Taxonomy" id="400682"/>
    <lineage>
        <taxon>Eukaryota</taxon>
        <taxon>Metazoa</taxon>
        <taxon>Porifera</taxon>
        <taxon>Demospongiae</taxon>
        <taxon>Heteroscleromorpha</taxon>
        <taxon>Haplosclerida</taxon>
        <taxon>Niphatidae</taxon>
        <taxon>Amphimedon</taxon>
    </lineage>
</organism>
<dbReference type="Gene3D" id="1.20.1070.10">
    <property type="entry name" value="Rhodopsin 7-helix transmembrane proteins"/>
    <property type="match status" value="1"/>
</dbReference>
<evidence type="ECO:0000256" key="3">
    <source>
        <dbReference type="ARBA" id="ARBA00022692"/>
    </source>
</evidence>
<feature type="transmembrane region" description="Helical" evidence="9">
    <location>
        <begin position="186"/>
        <end position="214"/>
    </location>
</feature>
<feature type="transmembrane region" description="Helical" evidence="9">
    <location>
        <begin position="269"/>
        <end position="291"/>
    </location>
</feature>
<evidence type="ECO:0000256" key="6">
    <source>
        <dbReference type="ARBA" id="ARBA00023136"/>
    </source>
</evidence>
<feature type="transmembrane region" description="Helical" evidence="9">
    <location>
        <begin position="100"/>
        <end position="119"/>
    </location>
</feature>
<gene>
    <name evidence="11" type="primary">109582167</name>
</gene>
<evidence type="ECO:0000256" key="2">
    <source>
        <dbReference type="ARBA" id="ARBA00022475"/>
    </source>
</evidence>
<dbReference type="OrthoDB" id="5975661at2759"/>
<dbReference type="Pfam" id="PF00001">
    <property type="entry name" value="7tm_1"/>
    <property type="match status" value="1"/>
</dbReference>
<evidence type="ECO:0000256" key="9">
    <source>
        <dbReference type="SAM" id="Phobius"/>
    </source>
</evidence>
<dbReference type="GO" id="GO:0005886">
    <property type="term" value="C:plasma membrane"/>
    <property type="evidence" value="ECO:0007669"/>
    <property type="project" value="UniProtKB-SubCell"/>
</dbReference>
<dbReference type="InterPro" id="IPR017452">
    <property type="entry name" value="GPCR_Rhodpsn_7TM"/>
</dbReference>
<keyword evidence="4 9" id="KW-1133">Transmembrane helix</keyword>
<dbReference type="STRING" id="400682.A0A1X7UT59"/>
<dbReference type="PRINTS" id="PR00237">
    <property type="entry name" value="GPCRRHODOPSN"/>
</dbReference>
<feature type="transmembrane region" description="Helical" evidence="9">
    <location>
        <begin position="18"/>
        <end position="41"/>
    </location>
</feature>
<keyword evidence="3 9" id="KW-0812">Transmembrane</keyword>